<name>A0A6N7ETZ4_9GAMM</name>
<dbReference type="PRINTS" id="PR01410">
    <property type="entry name" value="CCBIOGENESIS"/>
</dbReference>
<reference evidence="13 14" key="1">
    <citation type="submission" date="2019-10" db="EMBL/GenBank/DDBJ databases">
        <title>Cardiobacteriales fam. a chemoheterotrophic member of the order Cardiobacteriales, and proposal of Cardiobacteriales fam. nov.</title>
        <authorList>
            <person name="Wang C."/>
        </authorList>
    </citation>
    <scope>NUCLEOTIDE SEQUENCE [LARGE SCALE GENOMIC DNA]</scope>
    <source>
        <strain evidence="13 14">ML27</strain>
    </source>
</reference>
<comment type="function">
    <text evidence="9">Required for the biogenesis of c-type cytochromes. Possible subunit of a heme lyase.</text>
</comment>
<feature type="transmembrane region" description="Helical" evidence="10">
    <location>
        <begin position="361"/>
        <end position="382"/>
    </location>
</feature>
<feature type="transmembrane region" description="Helical" evidence="10">
    <location>
        <begin position="216"/>
        <end position="238"/>
    </location>
</feature>
<feature type="transmembrane region" description="Helical" evidence="10">
    <location>
        <begin position="454"/>
        <end position="475"/>
    </location>
</feature>
<keyword evidence="13" id="KW-0456">Lyase</keyword>
<feature type="transmembrane region" description="Helical" evidence="10">
    <location>
        <begin position="427"/>
        <end position="448"/>
    </location>
</feature>
<dbReference type="GO" id="GO:0017004">
    <property type="term" value="P:cytochrome complex assembly"/>
    <property type="evidence" value="ECO:0007669"/>
    <property type="project" value="UniProtKB-KW"/>
</dbReference>
<dbReference type="InterPro" id="IPR003568">
    <property type="entry name" value="Cyt_c_biogenesis_CcmF"/>
</dbReference>
<dbReference type="Pfam" id="PF16327">
    <property type="entry name" value="CcmF_C"/>
    <property type="match status" value="1"/>
</dbReference>
<comment type="caution">
    <text evidence="13">The sequence shown here is derived from an EMBL/GenBank/DDBJ whole genome shotgun (WGS) entry which is preliminary data.</text>
</comment>
<dbReference type="PANTHER" id="PTHR43653">
    <property type="entry name" value="CYTOCHROME C ASSEMBLY PROTEIN-RELATED"/>
    <property type="match status" value="1"/>
</dbReference>
<evidence type="ECO:0000313" key="14">
    <source>
        <dbReference type="Proteomes" id="UP000471298"/>
    </source>
</evidence>
<evidence type="ECO:0000256" key="7">
    <source>
        <dbReference type="ARBA" id="ARBA00022989"/>
    </source>
</evidence>
<evidence type="ECO:0000256" key="2">
    <source>
        <dbReference type="ARBA" id="ARBA00009186"/>
    </source>
</evidence>
<evidence type="ECO:0000256" key="9">
    <source>
        <dbReference type="ARBA" id="ARBA00037230"/>
    </source>
</evidence>
<evidence type="ECO:0000256" key="5">
    <source>
        <dbReference type="ARBA" id="ARBA00022692"/>
    </source>
</evidence>
<dbReference type="EMBL" id="WHNW01000004">
    <property type="protein sequence ID" value="MPV86021.1"/>
    <property type="molecule type" value="Genomic_DNA"/>
</dbReference>
<comment type="subcellular location">
    <subcellularLocation>
        <location evidence="1">Cell inner membrane</location>
        <topology evidence="1">Multi-pass membrane protein</topology>
    </subcellularLocation>
</comment>
<keyword evidence="14" id="KW-1185">Reference proteome</keyword>
<keyword evidence="8 10" id="KW-0472">Membrane</keyword>
<keyword evidence="4" id="KW-0997">Cell inner membrane</keyword>
<evidence type="ECO:0000256" key="6">
    <source>
        <dbReference type="ARBA" id="ARBA00022748"/>
    </source>
</evidence>
<dbReference type="PRINTS" id="PR01411">
    <property type="entry name" value="CCMFBIOGNSIS"/>
</dbReference>
<protein>
    <submittedName>
        <fullName evidence="13">Heme lyase CcmF/NrfE family subunit</fullName>
    </submittedName>
</protein>
<dbReference type="InterPro" id="IPR003567">
    <property type="entry name" value="Cyt_c_biogenesis"/>
</dbReference>
<dbReference type="NCBIfam" id="NF007691">
    <property type="entry name" value="PRK10369.1"/>
    <property type="match status" value="1"/>
</dbReference>
<evidence type="ECO:0000313" key="13">
    <source>
        <dbReference type="EMBL" id="MPV86021.1"/>
    </source>
</evidence>
<dbReference type="GO" id="GO:0016829">
    <property type="term" value="F:lyase activity"/>
    <property type="evidence" value="ECO:0007669"/>
    <property type="project" value="UniProtKB-KW"/>
</dbReference>
<evidence type="ECO:0000259" key="11">
    <source>
        <dbReference type="Pfam" id="PF01578"/>
    </source>
</evidence>
<dbReference type="NCBIfam" id="TIGR00353">
    <property type="entry name" value="nrfE"/>
    <property type="match status" value="1"/>
</dbReference>
<comment type="similarity">
    <text evidence="2">Belongs to the CcmF/CycK/Ccl1/NrfE/CcsA family.</text>
</comment>
<feature type="transmembrane region" description="Helical" evidence="10">
    <location>
        <begin position="496"/>
        <end position="520"/>
    </location>
</feature>
<feature type="transmembrane region" description="Helical" evidence="10">
    <location>
        <begin position="45"/>
        <end position="65"/>
    </location>
</feature>
<dbReference type="FunCoup" id="A0A6N7ETZ4">
    <property type="interactions" value="100"/>
</dbReference>
<evidence type="ECO:0000256" key="8">
    <source>
        <dbReference type="ARBA" id="ARBA00023136"/>
    </source>
</evidence>
<dbReference type="GO" id="GO:0015232">
    <property type="term" value="F:heme transmembrane transporter activity"/>
    <property type="evidence" value="ECO:0007669"/>
    <property type="project" value="InterPro"/>
</dbReference>
<evidence type="ECO:0000256" key="3">
    <source>
        <dbReference type="ARBA" id="ARBA00022475"/>
    </source>
</evidence>
<keyword evidence="6" id="KW-0201">Cytochrome c-type biogenesis</keyword>
<feature type="transmembrane region" description="Helical" evidence="10">
    <location>
        <begin position="184"/>
        <end position="204"/>
    </location>
</feature>
<feature type="domain" description="Cytochrome c-type biogenesis protein CcmF C-terminal" evidence="12">
    <location>
        <begin position="324"/>
        <end position="643"/>
    </location>
</feature>
<feature type="transmembrane region" description="Helical" evidence="10">
    <location>
        <begin position="621"/>
        <end position="640"/>
    </location>
</feature>
<feature type="transmembrane region" description="Helical" evidence="10">
    <location>
        <begin position="99"/>
        <end position="116"/>
    </location>
</feature>
<proteinExistence type="inferred from homology"/>
<dbReference type="AlphaFoldDB" id="A0A6N7ETZ4"/>
<dbReference type="GO" id="GO:0005886">
    <property type="term" value="C:plasma membrane"/>
    <property type="evidence" value="ECO:0007669"/>
    <property type="project" value="UniProtKB-SubCell"/>
</dbReference>
<dbReference type="Pfam" id="PF01578">
    <property type="entry name" value="Cytochrom_C_asm"/>
    <property type="match status" value="1"/>
</dbReference>
<evidence type="ECO:0000256" key="4">
    <source>
        <dbReference type="ARBA" id="ARBA00022519"/>
    </source>
</evidence>
<evidence type="ECO:0000259" key="12">
    <source>
        <dbReference type="Pfam" id="PF16327"/>
    </source>
</evidence>
<dbReference type="PANTHER" id="PTHR43653:SF1">
    <property type="entry name" value="CYTOCHROME C-TYPE BIOGENESIS PROTEIN CCMF"/>
    <property type="match status" value="1"/>
</dbReference>
<feature type="domain" description="Cytochrome c assembly protein" evidence="11">
    <location>
        <begin position="92"/>
        <end position="304"/>
    </location>
</feature>
<organism evidence="13 14">
    <name type="scientific">Ostreibacterium oceani</name>
    <dbReference type="NCBI Taxonomy" id="2654998"/>
    <lineage>
        <taxon>Bacteria</taxon>
        <taxon>Pseudomonadati</taxon>
        <taxon>Pseudomonadota</taxon>
        <taxon>Gammaproteobacteria</taxon>
        <taxon>Cardiobacteriales</taxon>
        <taxon>Ostreibacteriaceae</taxon>
        <taxon>Ostreibacterium</taxon>
    </lineage>
</organism>
<dbReference type="GO" id="GO:0020037">
    <property type="term" value="F:heme binding"/>
    <property type="evidence" value="ECO:0007669"/>
    <property type="project" value="InterPro"/>
</dbReference>
<feature type="transmembrane region" description="Helical" evidence="10">
    <location>
        <begin position="128"/>
        <end position="145"/>
    </location>
</feature>
<dbReference type="InParanoid" id="A0A6N7ETZ4"/>
<dbReference type="InterPro" id="IPR002541">
    <property type="entry name" value="Cyt_c_assembly"/>
</dbReference>
<accession>A0A6N7ETZ4</accession>
<evidence type="ECO:0000256" key="10">
    <source>
        <dbReference type="SAM" id="Phobius"/>
    </source>
</evidence>
<feature type="transmembrane region" description="Helical" evidence="10">
    <location>
        <begin position="402"/>
        <end position="420"/>
    </location>
</feature>
<gene>
    <name evidence="13" type="ORF">GCU85_04655</name>
</gene>
<feature type="transmembrane region" description="Helical" evidence="10">
    <location>
        <begin position="282"/>
        <end position="301"/>
    </location>
</feature>
<keyword evidence="5 10" id="KW-0812">Transmembrane</keyword>
<evidence type="ECO:0000256" key="1">
    <source>
        <dbReference type="ARBA" id="ARBA00004429"/>
    </source>
</evidence>
<dbReference type="RefSeq" id="WP_152809859.1">
    <property type="nucleotide sequence ID" value="NZ_WHNW01000004.1"/>
</dbReference>
<dbReference type="InterPro" id="IPR032523">
    <property type="entry name" value="CcmF_C"/>
</dbReference>
<sequence>MIFSIIELGHYALILALVMMFLQTLLGFFGAYAKELNSIAYSVRAVKVGFYLTTVSLVALAVGFLQNDFSVKYIASNSNAYLPWYYKVSAVWSNHEGSLLLWAWILALWNYLVAVKATHLPPSFRGKVFGVLGVISAGFFSFLILTSNPFERLLPGTAVGGFPLIGEDLNPLLHDIGLILHPPLLYVGYVGFSVSFAFIVAALLEGRLDTAWARWCRPWTMMAWSFLTLGIALGSWWAYYELGWGGWWFWDPVENASLMPWLAGTALIHCLAATEKRDVFKIWTAFLAISTFSLSLIGTFLVRSGVLTSVHAFANDPTRGIYILALLVLISGSAFLLLILRAHRLHGTGRFEWVSREMGLLLNNLLLCAACLIVFIGTLAPLFYDVLDWGQISVGPAYFNQMMLYVFVITLVFLMFAPYLHWKRNRLARFVPMLLIAAVFSLGLSALINAPFASFSWLAFALTALTLTAVLSTGWDAYQQSYRTKTGWRLPSKGYLAMLTGHLGFLVMSLGIILVSSYAVEIDRYVRSGETVEVGDYNFEMKGLSNHENKIYSASRIDFLVRDAENNVVGIMSPEKRQYEVSQMPTAESALRASLTEDIYVALGEPQDAGAWSVRFQIKPYIRWVWLGALIMSLATVFVLRDRRYRLKQSQAVS</sequence>
<keyword evidence="3" id="KW-1003">Cell membrane</keyword>
<feature type="transmembrane region" description="Helical" evidence="10">
    <location>
        <begin position="258"/>
        <end position="275"/>
    </location>
</feature>
<dbReference type="Proteomes" id="UP000471298">
    <property type="component" value="Unassembled WGS sequence"/>
</dbReference>
<keyword evidence="7 10" id="KW-1133">Transmembrane helix</keyword>
<feature type="transmembrane region" description="Helical" evidence="10">
    <location>
        <begin position="321"/>
        <end position="340"/>
    </location>
</feature>
<feature type="transmembrane region" description="Helical" evidence="10">
    <location>
        <begin position="12"/>
        <end position="33"/>
    </location>
</feature>